<name>A0AA36B9K8_OCTVU</name>
<dbReference type="AlphaFoldDB" id="A0AA36B9K8"/>
<reference evidence="1" key="1">
    <citation type="submission" date="2023-08" db="EMBL/GenBank/DDBJ databases">
        <authorList>
            <person name="Alioto T."/>
            <person name="Alioto T."/>
            <person name="Gomez Garrido J."/>
        </authorList>
    </citation>
    <scope>NUCLEOTIDE SEQUENCE</scope>
</reference>
<accession>A0AA36B9K8</accession>
<proteinExistence type="predicted"/>
<evidence type="ECO:0000313" key="1">
    <source>
        <dbReference type="EMBL" id="CAI9730411.1"/>
    </source>
</evidence>
<keyword evidence="2" id="KW-1185">Reference proteome</keyword>
<gene>
    <name evidence="1" type="ORF">OCTVUL_1B020727</name>
</gene>
<sequence length="119" mass="13563">MEKLIQEVEKKISDELPKDSQTLDYIVLALYILALSGLSAAASGDYIYTSELFPTEICIDSNRKYLVTIEALEMVLLRLSCGLHAQQRHSSNYCLQYVPLIRTVIKSRIFFESIQKIDS</sequence>
<organism evidence="1 2">
    <name type="scientific">Octopus vulgaris</name>
    <name type="common">Common octopus</name>
    <dbReference type="NCBI Taxonomy" id="6645"/>
    <lineage>
        <taxon>Eukaryota</taxon>
        <taxon>Metazoa</taxon>
        <taxon>Spiralia</taxon>
        <taxon>Lophotrochozoa</taxon>
        <taxon>Mollusca</taxon>
        <taxon>Cephalopoda</taxon>
        <taxon>Coleoidea</taxon>
        <taxon>Octopodiformes</taxon>
        <taxon>Octopoda</taxon>
        <taxon>Incirrata</taxon>
        <taxon>Octopodidae</taxon>
        <taxon>Octopus</taxon>
    </lineage>
</organism>
<dbReference type="Proteomes" id="UP001162480">
    <property type="component" value="Chromosome 11"/>
</dbReference>
<evidence type="ECO:0000313" key="2">
    <source>
        <dbReference type="Proteomes" id="UP001162480"/>
    </source>
</evidence>
<dbReference type="EMBL" id="OX597824">
    <property type="protein sequence ID" value="CAI9730411.1"/>
    <property type="molecule type" value="Genomic_DNA"/>
</dbReference>
<protein>
    <submittedName>
        <fullName evidence="1">Uncharacterized protein</fullName>
    </submittedName>
</protein>